<reference evidence="10 11" key="1">
    <citation type="submission" date="2023-07" db="EMBL/GenBank/DDBJ databases">
        <title>Sequencing the genomes of 1000 actinobacteria strains.</title>
        <authorList>
            <person name="Klenk H.-P."/>
        </authorList>
    </citation>
    <scope>NUCLEOTIDE SEQUENCE [LARGE SCALE GENOMIC DNA]</scope>
    <source>
        <strain evidence="10 11">DSM 44709</strain>
    </source>
</reference>
<evidence type="ECO:0000313" key="10">
    <source>
        <dbReference type="EMBL" id="MDQ0369403.1"/>
    </source>
</evidence>
<keyword evidence="5" id="KW-0067">ATP-binding</keyword>
<evidence type="ECO:0000313" key="11">
    <source>
        <dbReference type="Proteomes" id="UP001240236"/>
    </source>
</evidence>
<evidence type="ECO:0000259" key="9">
    <source>
        <dbReference type="Pfam" id="PF02782"/>
    </source>
</evidence>
<dbReference type="RefSeq" id="WP_307244598.1">
    <property type="nucleotide sequence ID" value="NZ_JAUSUZ010000001.1"/>
</dbReference>
<dbReference type="GO" id="GO:0005829">
    <property type="term" value="C:cytosol"/>
    <property type="evidence" value="ECO:0007669"/>
    <property type="project" value="TreeGrafter"/>
</dbReference>
<protein>
    <submittedName>
        <fullName evidence="10">Rhamnulokinase</fullName>
        <ecNumber evidence="10">2.7.1.5</ecNumber>
    </submittedName>
</protein>
<dbReference type="InterPro" id="IPR013449">
    <property type="entry name" value="Rhamnulokinase"/>
</dbReference>
<dbReference type="InterPro" id="IPR043129">
    <property type="entry name" value="ATPase_NBD"/>
</dbReference>
<dbReference type="CDD" id="cd07771">
    <property type="entry name" value="ASKHA_NBD_FGGY_RhaB-like"/>
    <property type="match status" value="1"/>
</dbReference>
<proteinExistence type="inferred from homology"/>
<dbReference type="PANTHER" id="PTHR10196">
    <property type="entry name" value="SUGAR KINASE"/>
    <property type="match status" value="1"/>
</dbReference>
<dbReference type="AlphaFoldDB" id="A0AAE3W3Q0"/>
<dbReference type="GO" id="GO:0004370">
    <property type="term" value="F:glycerol kinase activity"/>
    <property type="evidence" value="ECO:0007669"/>
    <property type="project" value="TreeGrafter"/>
</dbReference>
<evidence type="ECO:0000256" key="3">
    <source>
        <dbReference type="ARBA" id="ARBA00022741"/>
    </source>
</evidence>
<gene>
    <name evidence="10" type="ORF">J2S42_006072</name>
</gene>
<keyword evidence="4" id="KW-0418">Kinase</keyword>
<dbReference type="Pfam" id="PF02782">
    <property type="entry name" value="FGGY_C"/>
    <property type="match status" value="1"/>
</dbReference>
<name>A0AAE3W3Q0_9ACTN</name>
<keyword evidence="2 10" id="KW-0808">Transferase</keyword>
<dbReference type="Proteomes" id="UP001240236">
    <property type="component" value="Unassembled WGS sequence"/>
</dbReference>
<dbReference type="GO" id="GO:0005524">
    <property type="term" value="F:ATP binding"/>
    <property type="evidence" value="ECO:0007669"/>
    <property type="project" value="UniProtKB-KW"/>
</dbReference>
<keyword evidence="6" id="KW-1015">Disulfide bond</keyword>
<evidence type="ECO:0000256" key="7">
    <source>
        <dbReference type="ARBA" id="ARBA00023308"/>
    </source>
</evidence>
<dbReference type="Pfam" id="PF00370">
    <property type="entry name" value="FGGY_N"/>
    <property type="match status" value="1"/>
</dbReference>
<keyword evidence="7" id="KW-0684">Rhamnose metabolism</keyword>
<feature type="domain" description="Carbohydrate kinase FGGY C-terminal" evidence="9">
    <location>
        <begin position="244"/>
        <end position="432"/>
    </location>
</feature>
<evidence type="ECO:0000256" key="4">
    <source>
        <dbReference type="ARBA" id="ARBA00022777"/>
    </source>
</evidence>
<dbReference type="Gene3D" id="3.30.420.40">
    <property type="match status" value="2"/>
</dbReference>
<feature type="domain" description="Carbohydrate kinase FGGY N-terminal" evidence="8">
    <location>
        <begin position="67"/>
        <end position="234"/>
    </location>
</feature>
<comment type="similarity">
    <text evidence="1">Belongs to the FGGY kinase family.</text>
</comment>
<evidence type="ECO:0000256" key="1">
    <source>
        <dbReference type="ARBA" id="ARBA00009156"/>
    </source>
</evidence>
<evidence type="ECO:0000256" key="6">
    <source>
        <dbReference type="ARBA" id="ARBA00023157"/>
    </source>
</evidence>
<keyword evidence="3" id="KW-0547">Nucleotide-binding</keyword>
<organism evidence="10 11">
    <name type="scientific">Catenuloplanes indicus</name>
    <dbReference type="NCBI Taxonomy" id="137267"/>
    <lineage>
        <taxon>Bacteria</taxon>
        <taxon>Bacillati</taxon>
        <taxon>Actinomycetota</taxon>
        <taxon>Actinomycetes</taxon>
        <taxon>Micromonosporales</taxon>
        <taxon>Micromonosporaceae</taxon>
        <taxon>Catenuloplanes</taxon>
    </lineage>
</organism>
<evidence type="ECO:0000256" key="5">
    <source>
        <dbReference type="ARBA" id="ARBA00022840"/>
    </source>
</evidence>
<dbReference type="EC" id="2.7.1.5" evidence="10"/>
<sequence>MTARTFAAVDLGASSGRVIKATLDGATLSLDEVHRFPNEPVRVNGTLHWDILALYRGVLDGLRKAGPVDSIGIDSWAVDHGLLDATGALLGNPVHYRDARTTGVWRDVAEAIGEERLYGITGLQQLNFNTLYQLSAARGTPVLAAARHVLMIPDLIAFWLTGEIGAEITNASTTQLYDLNKRAWSTELITEAGLDPGLFPPLREPGTVIGRARDLAGQPAVVAVGSHDTASAVVAVPAADPHFAYISCGTWSLVGVELDRPVLTEASRAANFTNEGGVDGTIRYLRNVMGLWLLQESCRTWGSPDLAELLDAAAAREPFVSVVDPDHEDFLAPGDMPARIAAFCRRTGQPVPADRPAVVRTVMDSLALAHRRTVREVAALSGTRVDVVHMVGGGARNTLLCQLTADATGLPVLAGPVEATALGNVLVQARAAGAAGPDLAALRALLRDTQRLTRYQPAGDPAAWAAAVARLGFS</sequence>
<evidence type="ECO:0000256" key="2">
    <source>
        <dbReference type="ARBA" id="ARBA00022679"/>
    </source>
</evidence>
<evidence type="ECO:0000259" key="8">
    <source>
        <dbReference type="Pfam" id="PF00370"/>
    </source>
</evidence>
<comment type="caution">
    <text evidence="10">The sequence shown here is derived from an EMBL/GenBank/DDBJ whole genome shotgun (WGS) entry which is preliminary data.</text>
</comment>
<accession>A0AAE3W3Q0</accession>
<dbReference type="SUPFAM" id="SSF53067">
    <property type="entry name" value="Actin-like ATPase domain"/>
    <property type="match status" value="2"/>
</dbReference>
<dbReference type="EMBL" id="JAUSUZ010000001">
    <property type="protein sequence ID" value="MDQ0369403.1"/>
    <property type="molecule type" value="Genomic_DNA"/>
</dbReference>
<dbReference type="PANTHER" id="PTHR10196:SF93">
    <property type="entry name" value="L-RHAMNULOKINASE"/>
    <property type="match status" value="1"/>
</dbReference>
<dbReference type="GO" id="GO:0006071">
    <property type="term" value="P:glycerol metabolic process"/>
    <property type="evidence" value="ECO:0007669"/>
    <property type="project" value="TreeGrafter"/>
</dbReference>
<dbReference type="InterPro" id="IPR018485">
    <property type="entry name" value="FGGY_C"/>
</dbReference>
<dbReference type="InterPro" id="IPR018484">
    <property type="entry name" value="FGGY_N"/>
</dbReference>
<dbReference type="GO" id="GO:0008993">
    <property type="term" value="F:rhamnulokinase activity"/>
    <property type="evidence" value="ECO:0007669"/>
    <property type="project" value="UniProtKB-EC"/>
</dbReference>
<keyword evidence="11" id="KW-1185">Reference proteome</keyword>
<dbReference type="GO" id="GO:0019301">
    <property type="term" value="P:rhamnose catabolic process"/>
    <property type="evidence" value="ECO:0007669"/>
    <property type="project" value="InterPro"/>
</dbReference>